<dbReference type="PRINTS" id="PR01010">
    <property type="entry name" value="FLGPRINGFLGI"/>
</dbReference>
<keyword evidence="6" id="KW-0282">Flagellum</keyword>
<accession>A0A1M5U0H5</accession>
<keyword evidence="4 5" id="KW-0975">Bacterial flagellum</keyword>
<comment type="subcellular location">
    <subcellularLocation>
        <location evidence="2 5">Bacterial flagellum basal body</location>
    </subcellularLocation>
</comment>
<protein>
    <recommendedName>
        <fullName evidence="5">Flagellar P-ring protein</fullName>
    </recommendedName>
    <alternativeName>
        <fullName evidence="5">Basal body P-ring protein</fullName>
    </alternativeName>
</protein>
<dbReference type="GO" id="GO:0071973">
    <property type="term" value="P:bacterial-type flagellum-dependent cell motility"/>
    <property type="evidence" value="ECO:0007669"/>
    <property type="project" value="InterPro"/>
</dbReference>
<gene>
    <name evidence="5" type="primary">flgI</name>
    <name evidence="6" type="ORF">SAMN02745124_00931</name>
</gene>
<evidence type="ECO:0000256" key="3">
    <source>
        <dbReference type="ARBA" id="ARBA00022729"/>
    </source>
</evidence>
<comment type="function">
    <text evidence="1 5">Assembles around the rod to form the L-ring and probably protects the motor/basal body from shearing forces during rotation.</text>
</comment>
<dbReference type="AlphaFoldDB" id="A0A1M5U0H5"/>
<dbReference type="Proteomes" id="UP000184139">
    <property type="component" value="Unassembled WGS sequence"/>
</dbReference>
<dbReference type="GO" id="GO:0009428">
    <property type="term" value="C:bacterial-type flagellum basal body, distal rod, P ring"/>
    <property type="evidence" value="ECO:0007669"/>
    <property type="project" value="InterPro"/>
</dbReference>
<keyword evidence="7" id="KW-1185">Reference proteome</keyword>
<reference evidence="6 7" key="1">
    <citation type="submission" date="2016-11" db="EMBL/GenBank/DDBJ databases">
        <authorList>
            <person name="Jaros S."/>
            <person name="Januszkiewicz K."/>
            <person name="Wedrychowicz H."/>
        </authorList>
    </citation>
    <scope>NUCLEOTIDE SEQUENCE [LARGE SCALE GENOMIC DNA]</scope>
    <source>
        <strain evidence="6 7">DSM 9705</strain>
    </source>
</reference>
<dbReference type="STRING" id="1121409.SAMN02745124_00931"/>
<dbReference type="InterPro" id="IPR001782">
    <property type="entry name" value="Flag_FlgI"/>
</dbReference>
<organism evidence="6 7">
    <name type="scientific">Desulfofustis glycolicus DSM 9705</name>
    <dbReference type="NCBI Taxonomy" id="1121409"/>
    <lineage>
        <taxon>Bacteria</taxon>
        <taxon>Pseudomonadati</taxon>
        <taxon>Thermodesulfobacteriota</taxon>
        <taxon>Desulfobulbia</taxon>
        <taxon>Desulfobulbales</taxon>
        <taxon>Desulfocapsaceae</taxon>
        <taxon>Desulfofustis</taxon>
    </lineage>
</organism>
<evidence type="ECO:0000313" key="6">
    <source>
        <dbReference type="EMBL" id="SHH56499.1"/>
    </source>
</evidence>
<keyword evidence="3" id="KW-0732">Signal</keyword>
<dbReference type="NCBIfam" id="NF003676">
    <property type="entry name" value="PRK05303.1"/>
    <property type="match status" value="1"/>
</dbReference>
<dbReference type="EMBL" id="FQXS01000004">
    <property type="protein sequence ID" value="SHH56499.1"/>
    <property type="molecule type" value="Genomic_DNA"/>
</dbReference>
<evidence type="ECO:0000256" key="4">
    <source>
        <dbReference type="ARBA" id="ARBA00023143"/>
    </source>
</evidence>
<comment type="similarity">
    <text evidence="5">Belongs to the FlgI family.</text>
</comment>
<dbReference type="Pfam" id="PF02119">
    <property type="entry name" value="FlgI"/>
    <property type="match status" value="1"/>
</dbReference>
<proteinExistence type="inferred from homology"/>
<name>A0A1M5U0H5_9BACT</name>
<dbReference type="PANTHER" id="PTHR30381">
    <property type="entry name" value="FLAGELLAR P-RING PERIPLASMIC PROTEIN FLGI"/>
    <property type="match status" value="1"/>
</dbReference>
<dbReference type="GO" id="GO:0030288">
    <property type="term" value="C:outer membrane-bounded periplasmic space"/>
    <property type="evidence" value="ECO:0007669"/>
    <property type="project" value="InterPro"/>
</dbReference>
<dbReference type="GO" id="GO:0005198">
    <property type="term" value="F:structural molecule activity"/>
    <property type="evidence" value="ECO:0007669"/>
    <property type="project" value="InterPro"/>
</dbReference>
<evidence type="ECO:0000256" key="1">
    <source>
        <dbReference type="ARBA" id="ARBA00002591"/>
    </source>
</evidence>
<evidence type="ECO:0000256" key="2">
    <source>
        <dbReference type="ARBA" id="ARBA00004117"/>
    </source>
</evidence>
<keyword evidence="6" id="KW-0966">Cell projection</keyword>
<evidence type="ECO:0000256" key="5">
    <source>
        <dbReference type="HAMAP-Rule" id="MF_00416"/>
    </source>
</evidence>
<keyword evidence="6" id="KW-0969">Cilium</keyword>
<evidence type="ECO:0000313" key="7">
    <source>
        <dbReference type="Proteomes" id="UP000184139"/>
    </source>
</evidence>
<dbReference type="PANTHER" id="PTHR30381:SF0">
    <property type="entry name" value="FLAGELLAR P-RING PROTEIN"/>
    <property type="match status" value="1"/>
</dbReference>
<dbReference type="HAMAP" id="MF_00416">
    <property type="entry name" value="FlgI"/>
    <property type="match status" value="1"/>
</dbReference>
<sequence>MFGHFRTFSSGSISTFTGAAMKRLFAFSFATLLLGSLLLAAAAPVQAARLKDIARLSGVRSNSLIGYGLVTGLNGTGDDMKKSYFTLQAIYNLMVRSGITADPEELSNIKLKNVAAVMVTAELPPFARPGSDIDVTVSSIGDAKSISGGTLLMTPLKGADGQVYAVAQGPVTNGAFAFGGKAAEVQKNHPTAGQIANGAKVERGVPIELGTSGLLHYQLDNADFTTAANITERINALYGPDTAYPSDSGTVTVTIPELFRDSVVLFVSEIEGIDVDTDSTARVVLNERTGTIVMGRDVKLSTVAVSHGNLSLVIDERTEVSQPNPFAEGETVAAPRTDLTLTEDEGRLTVLNMEEGVSIGEIATALNAIGATPRDLIAIFQAIKAAGSLHGDLIIM</sequence>
<comment type="subunit">
    <text evidence="5">The basal body constitutes a major portion of the flagellar organelle and consists of four rings (L,P,S, and M) mounted on a central rod.</text>
</comment>